<dbReference type="Proteomes" id="UP001317488">
    <property type="component" value="Chromosome"/>
</dbReference>
<organism evidence="2 3">
    <name type="scientific">Thermus antranikianii</name>
    <dbReference type="NCBI Taxonomy" id="88190"/>
    <lineage>
        <taxon>Bacteria</taxon>
        <taxon>Thermotogati</taxon>
        <taxon>Deinococcota</taxon>
        <taxon>Deinococci</taxon>
        <taxon>Thermales</taxon>
        <taxon>Thermaceae</taxon>
        <taxon>Thermus</taxon>
    </lineage>
</organism>
<dbReference type="EMBL" id="CP046617">
    <property type="protein sequence ID" value="WCM38634.1"/>
    <property type="molecule type" value="Genomic_DNA"/>
</dbReference>
<reference evidence="2 3" key="1">
    <citation type="submission" date="2019-12" db="EMBL/GenBank/DDBJ databases">
        <authorList>
            <person name="An T."/>
        </authorList>
    </citation>
    <scope>NUCLEOTIDE SEQUENCE [LARGE SCALE GENOMIC DNA]</scope>
    <source>
        <strain evidence="2 3">JCM 19900</strain>
    </source>
</reference>
<feature type="coiled-coil region" evidence="1">
    <location>
        <begin position="45"/>
        <end position="105"/>
    </location>
</feature>
<evidence type="ECO:0000256" key="1">
    <source>
        <dbReference type="SAM" id="Coils"/>
    </source>
</evidence>
<name>A0ABY7RLL0_9DEIN</name>
<dbReference type="RefSeq" id="WP_028493604.1">
    <property type="nucleotide sequence ID" value="NZ_CP046617.1"/>
</dbReference>
<keyword evidence="2" id="KW-0808">Transferase</keyword>
<keyword evidence="1" id="KW-0175">Coiled coil</keyword>
<sequence>MEDFLRDLLQRVSEKIRSATAGAEKRLWKLKEKLDQDKDGKPDLVEKALQEAKKALEEAKARLAELDQDKNGIPDKLKELSEKAAQAAKAAKAKAEEAARLLKERLGKRGSQA</sequence>
<evidence type="ECO:0000313" key="2">
    <source>
        <dbReference type="EMBL" id="WCM38634.1"/>
    </source>
</evidence>
<protein>
    <submittedName>
        <fullName evidence="2">Dolichyl-phosphate-mannose-protein mannosyltransferase</fullName>
    </submittedName>
</protein>
<dbReference type="GO" id="GO:0016757">
    <property type="term" value="F:glycosyltransferase activity"/>
    <property type="evidence" value="ECO:0007669"/>
    <property type="project" value="UniProtKB-KW"/>
</dbReference>
<keyword evidence="2" id="KW-0328">Glycosyltransferase</keyword>
<keyword evidence="3" id="KW-1185">Reference proteome</keyword>
<gene>
    <name evidence="2" type="ORF">GO600_00070</name>
</gene>
<proteinExistence type="predicted"/>
<accession>A0ABY7RLL0</accession>
<evidence type="ECO:0000313" key="3">
    <source>
        <dbReference type="Proteomes" id="UP001317488"/>
    </source>
</evidence>